<dbReference type="PANTHER" id="PTHR10509:SF14">
    <property type="entry name" value="CAFFEOYL-COA O-METHYLTRANSFERASE 3-RELATED"/>
    <property type="match status" value="1"/>
</dbReference>
<dbReference type="InterPro" id="IPR002935">
    <property type="entry name" value="SAM_O-MeTrfase"/>
</dbReference>
<dbReference type="Gene3D" id="3.40.50.150">
    <property type="entry name" value="Vaccinia Virus protein VP39"/>
    <property type="match status" value="1"/>
</dbReference>
<organism evidence="4">
    <name type="scientific">hydrothermal vent metagenome</name>
    <dbReference type="NCBI Taxonomy" id="652676"/>
    <lineage>
        <taxon>unclassified sequences</taxon>
        <taxon>metagenomes</taxon>
        <taxon>ecological metagenomes</taxon>
    </lineage>
</organism>
<keyword evidence="1 4" id="KW-0489">Methyltransferase</keyword>
<keyword evidence="2 4" id="KW-0808">Transferase</keyword>
<dbReference type="InterPro" id="IPR029063">
    <property type="entry name" value="SAM-dependent_MTases_sf"/>
</dbReference>
<dbReference type="Pfam" id="PF01596">
    <property type="entry name" value="Methyltransf_3"/>
    <property type="match status" value="1"/>
</dbReference>
<dbReference type="GO" id="GO:0042409">
    <property type="term" value="F:caffeoyl-CoA O-methyltransferase activity"/>
    <property type="evidence" value="ECO:0007669"/>
    <property type="project" value="UniProtKB-EC"/>
</dbReference>
<reference evidence="4" key="1">
    <citation type="submission" date="2018-06" db="EMBL/GenBank/DDBJ databases">
        <authorList>
            <person name="Zhirakovskaya E."/>
        </authorList>
    </citation>
    <scope>NUCLEOTIDE SEQUENCE</scope>
</reference>
<dbReference type="CDD" id="cd02440">
    <property type="entry name" value="AdoMet_MTases"/>
    <property type="match status" value="1"/>
</dbReference>
<dbReference type="AlphaFoldDB" id="A0A3B0WSG8"/>
<dbReference type="PANTHER" id="PTHR10509">
    <property type="entry name" value="O-METHYLTRANSFERASE-RELATED"/>
    <property type="match status" value="1"/>
</dbReference>
<gene>
    <name evidence="4" type="ORF">MNBD_GAMMA11-245</name>
</gene>
<evidence type="ECO:0000256" key="1">
    <source>
        <dbReference type="ARBA" id="ARBA00022603"/>
    </source>
</evidence>
<accession>A0A3B0WSG8</accession>
<dbReference type="InterPro" id="IPR050362">
    <property type="entry name" value="Cation-dep_OMT"/>
</dbReference>
<keyword evidence="3" id="KW-0949">S-adenosyl-L-methionine</keyword>
<dbReference type="SUPFAM" id="SSF53335">
    <property type="entry name" value="S-adenosyl-L-methionine-dependent methyltransferases"/>
    <property type="match status" value="1"/>
</dbReference>
<dbReference type="PROSITE" id="PS51682">
    <property type="entry name" value="SAM_OMT_I"/>
    <property type="match status" value="1"/>
</dbReference>
<evidence type="ECO:0000313" key="4">
    <source>
        <dbReference type="EMBL" id="VAW58998.1"/>
    </source>
</evidence>
<dbReference type="EMBL" id="UOFG01000057">
    <property type="protein sequence ID" value="VAW58998.1"/>
    <property type="molecule type" value="Genomic_DNA"/>
</dbReference>
<protein>
    <submittedName>
        <fullName evidence="4">O-methyltransferase, family 3</fullName>
        <ecNumber evidence="4">2.1.1.104</ecNumber>
    </submittedName>
</protein>
<evidence type="ECO:0000256" key="3">
    <source>
        <dbReference type="ARBA" id="ARBA00022691"/>
    </source>
</evidence>
<dbReference type="GO" id="GO:0032259">
    <property type="term" value="P:methylation"/>
    <property type="evidence" value="ECO:0007669"/>
    <property type="project" value="UniProtKB-KW"/>
</dbReference>
<name>A0A3B0WSG8_9ZZZZ</name>
<evidence type="ECO:0000256" key="2">
    <source>
        <dbReference type="ARBA" id="ARBA00022679"/>
    </source>
</evidence>
<sequence length="229" mass="24969">MKKNEIQISAALYQYILSSSLREHEVLKALREETARDSSSIMQIPPEQGQFMALLLKLMGAKKTLEIGTYTGYSALGAALAMSDDSITVTCDINENWTGMAQKYWKEAGVADKIDLKIGPALETLEKLLNEGGGGTFDFAFIDADKSSYDGYYEGALKLLRPGGLMAIDNVFLFGSVVDPELLSGELKAMISATDINAIRALNEKIKCDERVDLSMLPVADGLTLVLKK</sequence>
<proteinExistence type="predicted"/>
<dbReference type="EC" id="2.1.1.104" evidence="4"/>